<dbReference type="InterPro" id="IPR011004">
    <property type="entry name" value="Trimer_LpxA-like_sf"/>
</dbReference>
<reference evidence="1" key="1">
    <citation type="submission" date="2022-10" db="EMBL/GenBank/DDBJ databases">
        <title>The complete genomes of actinobacterial strains from the NBC collection.</title>
        <authorList>
            <person name="Joergensen T.S."/>
            <person name="Alvarez Arevalo M."/>
            <person name="Sterndorff E.B."/>
            <person name="Faurdal D."/>
            <person name="Vuksanovic O."/>
            <person name="Mourched A.-S."/>
            <person name="Charusanti P."/>
            <person name="Shaw S."/>
            <person name="Blin K."/>
            <person name="Weber T."/>
        </authorList>
    </citation>
    <scope>NUCLEOTIDE SEQUENCE</scope>
    <source>
        <strain evidence="1">NBC_00060</strain>
    </source>
</reference>
<dbReference type="Gene3D" id="2.160.10.10">
    <property type="entry name" value="Hexapeptide repeat proteins"/>
    <property type="match status" value="1"/>
</dbReference>
<evidence type="ECO:0000313" key="1">
    <source>
        <dbReference type="EMBL" id="WTU38334.1"/>
    </source>
</evidence>
<proteinExistence type="predicted"/>
<accession>A0AAU2GUC6</accession>
<dbReference type="EMBL" id="CP108253">
    <property type="protein sequence ID" value="WTU38334.1"/>
    <property type="molecule type" value="Genomic_DNA"/>
</dbReference>
<dbReference type="AlphaFoldDB" id="A0AAU2GUC6"/>
<protein>
    <submittedName>
        <fullName evidence="1">Uncharacterized protein</fullName>
    </submittedName>
</protein>
<name>A0AAU2GUC6_9ACTN</name>
<organism evidence="1">
    <name type="scientific">Streptomyces sp. NBC_00060</name>
    <dbReference type="NCBI Taxonomy" id="2975636"/>
    <lineage>
        <taxon>Bacteria</taxon>
        <taxon>Bacillati</taxon>
        <taxon>Actinomycetota</taxon>
        <taxon>Actinomycetes</taxon>
        <taxon>Kitasatosporales</taxon>
        <taxon>Streptomycetaceae</taxon>
        <taxon>Streptomyces</taxon>
    </lineage>
</organism>
<dbReference type="SUPFAM" id="SSF51161">
    <property type="entry name" value="Trimeric LpxA-like enzymes"/>
    <property type="match status" value="1"/>
</dbReference>
<sequence>MFAKGRCRAENVGRLTEGDWVVGSGAVVECDGDSRCGIGAGTTLYGGARIRATGGAVVTIGRDTGIGDGGARITAAGDGEIRIGDGVRISGGAEVIGPGLLGAGSQVRGPVSARSIDLAAGRPYTHPDPDHRGAVLKGFGRAHGIRLGTGEVLNGTGDFATAPVQRQRHYHPDAPHLPELPCS</sequence>
<gene>
    <name evidence="1" type="ORF">OHV25_01560</name>
</gene>